<evidence type="ECO:0000313" key="2">
    <source>
        <dbReference type="Proteomes" id="UP001059617"/>
    </source>
</evidence>
<reference evidence="1" key="2">
    <citation type="submission" date="2022-09" db="EMBL/GenBank/DDBJ databases">
        <title>Biosynthetic gene clusters of Dactylosporangioum fulvum.</title>
        <authorList>
            <person name="Caradec T."/>
        </authorList>
    </citation>
    <scope>NUCLEOTIDE SEQUENCE</scope>
    <source>
        <strain evidence="1">NRRL B-16292</strain>
    </source>
</reference>
<organism evidence="1 2">
    <name type="scientific">Dactylosporangium fulvum</name>
    <dbReference type="NCBI Taxonomy" id="53359"/>
    <lineage>
        <taxon>Bacteria</taxon>
        <taxon>Bacillati</taxon>
        <taxon>Actinomycetota</taxon>
        <taxon>Actinomycetes</taxon>
        <taxon>Micromonosporales</taxon>
        <taxon>Micromonosporaceae</taxon>
        <taxon>Dactylosporangium</taxon>
    </lineage>
</organism>
<dbReference type="Proteomes" id="UP001059617">
    <property type="component" value="Chromosome"/>
</dbReference>
<dbReference type="RefSeq" id="WP_259865682.1">
    <property type="nucleotide sequence ID" value="NZ_BAAAST010000195.1"/>
</dbReference>
<dbReference type="InterPro" id="IPR029083">
    <property type="entry name" value="Imm32"/>
</dbReference>
<name>A0ABY5WBR6_9ACTN</name>
<reference evidence="1" key="1">
    <citation type="submission" date="2021-04" db="EMBL/GenBank/DDBJ databases">
        <authorList>
            <person name="Hartkoorn R.C."/>
            <person name="Beaudoing E."/>
            <person name="Hot D."/>
        </authorList>
    </citation>
    <scope>NUCLEOTIDE SEQUENCE</scope>
    <source>
        <strain evidence="1">NRRL B-16292</strain>
    </source>
</reference>
<protein>
    <submittedName>
        <fullName evidence="1">Uncharacterized protein</fullName>
    </submittedName>
</protein>
<evidence type="ECO:0000313" key="1">
    <source>
        <dbReference type="EMBL" id="UWP86474.1"/>
    </source>
</evidence>
<gene>
    <name evidence="1" type="ORF">Dfulv_20415</name>
</gene>
<dbReference type="Pfam" id="PF15566">
    <property type="entry name" value="Imm32"/>
    <property type="match status" value="1"/>
</dbReference>
<accession>A0ABY5WBR6</accession>
<dbReference type="EMBL" id="CP073720">
    <property type="protein sequence ID" value="UWP86474.1"/>
    <property type="molecule type" value="Genomic_DNA"/>
</dbReference>
<proteinExistence type="predicted"/>
<sequence length="133" mass="14016">MDDAQQCRLRVHGANLDLAGPPAALRGLAKALRGAPGTTEVRIRNGLVVQEVSAGPLTVRLQAGPALHLSGGDDTLGLVWDALDGVAGEAETATERGVERHQHIEYLGPDDVFRSPDSQPLVITADWPVADLI</sequence>
<keyword evidence="2" id="KW-1185">Reference proteome</keyword>